<keyword evidence="1" id="KW-0863">Zinc-finger</keyword>
<proteinExistence type="predicted"/>
<dbReference type="Pfam" id="PF00643">
    <property type="entry name" value="zf-B_box"/>
    <property type="match status" value="2"/>
</dbReference>
<dbReference type="PANTHER" id="PTHR25462:SF296">
    <property type="entry name" value="MEIOTIC P26, ISOFORM F"/>
    <property type="match status" value="1"/>
</dbReference>
<gene>
    <name evidence="3" type="ORF">DPMN_052617</name>
</gene>
<dbReference type="InterPro" id="IPR000315">
    <property type="entry name" value="Znf_B-box"/>
</dbReference>
<dbReference type="EMBL" id="JAIWYP010000012">
    <property type="protein sequence ID" value="KAH3726748.1"/>
    <property type="molecule type" value="Genomic_DNA"/>
</dbReference>
<dbReference type="CDD" id="cd19776">
    <property type="entry name" value="Bbox2_TRIM25_C-IV"/>
    <property type="match status" value="1"/>
</dbReference>
<dbReference type="AlphaFoldDB" id="A0A9D4HRF8"/>
<dbReference type="PROSITE" id="PS51257">
    <property type="entry name" value="PROKAR_LIPOPROTEIN"/>
    <property type="match status" value="1"/>
</dbReference>
<accession>A0A9D4HRF8</accession>
<dbReference type="CDD" id="cd19757">
    <property type="entry name" value="Bbox1"/>
    <property type="match status" value="1"/>
</dbReference>
<protein>
    <recommendedName>
        <fullName evidence="2">B box-type domain-containing protein</fullName>
    </recommendedName>
</protein>
<dbReference type="Proteomes" id="UP000828390">
    <property type="component" value="Unassembled WGS sequence"/>
</dbReference>
<dbReference type="PANTHER" id="PTHR25462">
    <property type="entry name" value="BONUS, ISOFORM C-RELATED"/>
    <property type="match status" value="1"/>
</dbReference>
<keyword evidence="4" id="KW-1185">Reference proteome</keyword>
<name>A0A9D4HRF8_DREPO</name>
<comment type="caution">
    <text evidence="3">The sequence shown here is derived from an EMBL/GenBank/DDBJ whole genome shotgun (WGS) entry which is preliminary data.</text>
</comment>
<evidence type="ECO:0000256" key="1">
    <source>
        <dbReference type="PROSITE-ProRule" id="PRU00024"/>
    </source>
</evidence>
<dbReference type="InterPro" id="IPR047153">
    <property type="entry name" value="TRIM45/56/19-like"/>
</dbReference>
<dbReference type="SUPFAM" id="SSF57845">
    <property type="entry name" value="B-box zinc-binding domain"/>
    <property type="match status" value="1"/>
</dbReference>
<organism evidence="3 4">
    <name type="scientific">Dreissena polymorpha</name>
    <name type="common">Zebra mussel</name>
    <name type="synonym">Mytilus polymorpha</name>
    <dbReference type="NCBI Taxonomy" id="45954"/>
    <lineage>
        <taxon>Eukaryota</taxon>
        <taxon>Metazoa</taxon>
        <taxon>Spiralia</taxon>
        <taxon>Lophotrochozoa</taxon>
        <taxon>Mollusca</taxon>
        <taxon>Bivalvia</taxon>
        <taxon>Autobranchia</taxon>
        <taxon>Heteroconchia</taxon>
        <taxon>Euheterodonta</taxon>
        <taxon>Imparidentia</taxon>
        <taxon>Neoheterodontei</taxon>
        <taxon>Myida</taxon>
        <taxon>Dreissenoidea</taxon>
        <taxon>Dreissenidae</taxon>
        <taxon>Dreissena</taxon>
    </lineage>
</organism>
<reference evidence="3" key="2">
    <citation type="submission" date="2020-11" db="EMBL/GenBank/DDBJ databases">
        <authorList>
            <person name="McCartney M.A."/>
            <person name="Auch B."/>
            <person name="Kono T."/>
            <person name="Mallez S."/>
            <person name="Becker A."/>
            <person name="Gohl D.M."/>
            <person name="Silverstein K.A.T."/>
            <person name="Koren S."/>
            <person name="Bechman K.B."/>
            <person name="Herman A."/>
            <person name="Abrahante J.E."/>
            <person name="Garbe J."/>
        </authorList>
    </citation>
    <scope>NUCLEOTIDE SEQUENCE</scope>
    <source>
        <strain evidence="3">Duluth1</strain>
        <tissue evidence="3">Whole animal</tissue>
    </source>
</reference>
<evidence type="ECO:0000259" key="2">
    <source>
        <dbReference type="PROSITE" id="PS50119"/>
    </source>
</evidence>
<evidence type="ECO:0000313" key="4">
    <source>
        <dbReference type="Proteomes" id="UP000828390"/>
    </source>
</evidence>
<sequence length="169" mass="18957">MASRTFRDSNKDNAGDFIGGSTVTQSCEPCLKTNISKTATVFCKDCDEYLCDACKNPHTVYKPGQHNIVNLQDNKYAPEIIDMNGMDKCHEHEREMEFFCQDHSKLCCSSCVLIHRKCDQVDEIAKLSGQTRPELKALKQSFVELQSEADAIKADCEQSETGLNGPLQR</sequence>
<dbReference type="PROSITE" id="PS50119">
    <property type="entry name" value="ZF_BBOX"/>
    <property type="match status" value="1"/>
</dbReference>
<evidence type="ECO:0000313" key="3">
    <source>
        <dbReference type="EMBL" id="KAH3726748.1"/>
    </source>
</evidence>
<keyword evidence="1" id="KW-0479">Metal-binding</keyword>
<dbReference type="GO" id="GO:0061630">
    <property type="term" value="F:ubiquitin protein ligase activity"/>
    <property type="evidence" value="ECO:0007669"/>
    <property type="project" value="TreeGrafter"/>
</dbReference>
<dbReference type="Gene3D" id="3.30.160.60">
    <property type="entry name" value="Classic Zinc Finger"/>
    <property type="match status" value="1"/>
</dbReference>
<feature type="domain" description="B box-type" evidence="2">
    <location>
        <begin position="25"/>
        <end position="71"/>
    </location>
</feature>
<keyword evidence="1" id="KW-0862">Zinc</keyword>
<dbReference type="GO" id="GO:0008270">
    <property type="term" value="F:zinc ion binding"/>
    <property type="evidence" value="ECO:0007669"/>
    <property type="project" value="UniProtKB-KW"/>
</dbReference>
<reference evidence="3" key="1">
    <citation type="journal article" date="2019" name="bioRxiv">
        <title>The Genome of the Zebra Mussel, Dreissena polymorpha: A Resource for Invasive Species Research.</title>
        <authorList>
            <person name="McCartney M.A."/>
            <person name="Auch B."/>
            <person name="Kono T."/>
            <person name="Mallez S."/>
            <person name="Zhang Y."/>
            <person name="Obille A."/>
            <person name="Becker A."/>
            <person name="Abrahante J.E."/>
            <person name="Garbe J."/>
            <person name="Badalamenti J.P."/>
            <person name="Herman A."/>
            <person name="Mangelson H."/>
            <person name="Liachko I."/>
            <person name="Sullivan S."/>
            <person name="Sone E.D."/>
            <person name="Koren S."/>
            <person name="Silverstein K.A.T."/>
            <person name="Beckman K.B."/>
            <person name="Gohl D.M."/>
        </authorList>
    </citation>
    <scope>NUCLEOTIDE SEQUENCE</scope>
    <source>
        <strain evidence="3">Duluth1</strain>
        <tissue evidence="3">Whole animal</tissue>
    </source>
</reference>